<protein>
    <submittedName>
        <fullName evidence="3">Glycine reductase complex component B subunit gamma</fullName>
        <ecNumber evidence="3">1.21.4.2</ecNumber>
    </submittedName>
</protein>
<dbReference type="EC" id="1.21.4.2" evidence="3"/>
<proteinExistence type="predicted"/>
<keyword evidence="1" id="KW-0712">Selenocysteine</keyword>
<dbReference type="InterPro" id="IPR010187">
    <property type="entry name" value="Various_sel_PB"/>
</dbReference>
<dbReference type="AlphaFoldDB" id="A0A9E2F6F5"/>
<keyword evidence="2 3" id="KW-0560">Oxidoreductase</keyword>
<dbReference type="NCBIfam" id="TIGR01918">
    <property type="entry name" value="various_sel_PB"/>
    <property type="match status" value="1"/>
</dbReference>
<dbReference type="EMBL" id="QLTW01000011">
    <property type="protein sequence ID" value="MBT9144538.1"/>
    <property type="molecule type" value="Genomic_DNA"/>
</dbReference>
<gene>
    <name evidence="3" type="primary">grdB_1</name>
    <name evidence="3" type="ORF">DDT42_00379</name>
</gene>
<evidence type="ECO:0000313" key="3">
    <source>
        <dbReference type="EMBL" id="MBT9144538.1"/>
    </source>
</evidence>
<name>A0A9E2F6F5_PSYF1</name>
<comment type="caution">
    <text evidence="3">The sequence shown here is derived from an EMBL/GenBank/DDBJ whole genome shotgun (WGS) entry which is preliminary data.</text>
</comment>
<reference evidence="3 4" key="1">
    <citation type="journal article" date="2021" name="bioRxiv">
        <title>Unique metabolic strategies in Hadean analogues reveal hints for primordial physiology.</title>
        <authorList>
            <person name="Nobu M.K."/>
            <person name="Nakai R."/>
            <person name="Tamazawa S."/>
            <person name="Mori H."/>
            <person name="Toyoda A."/>
            <person name="Ijiri A."/>
            <person name="Suzuki S."/>
            <person name="Kurokawa K."/>
            <person name="Kamagata Y."/>
            <person name="Tamaki H."/>
        </authorList>
    </citation>
    <scope>NUCLEOTIDE SEQUENCE [LARGE SCALE GENOMIC DNA]</scope>
    <source>
        <strain evidence="3">BS525</strain>
    </source>
</reference>
<sequence>MEKIRVVHYINQFFGGIGGEDKAGLEPLVRTGKVGPGIALQNILGEEYEIVATIICGDNYFVENLEKVKPELLKLIKDHNPQIFFAGPAFNAGRYGIACGTICEVVQKELGIPVVTGVFSGSPAAEMFYRDLYLAATADSARGMEEAVRRMVNLGVKLLKKLPIGDPEVENYIPRGIRQNIFSEDLGAKRAVAMLVKKLAKEPFKTEYPMPSFDRVPPAHPLESLSEAIVGLTGCGGIVPKGNPDRIEASSASKYGTYSIAGISDLTGERFESAHGGYDTTYANEDPDRVLPVDILRDLEKEGKIKKLHDIFYSTVGNGTSVENARRYGQEIAQKFKDAAVNAAIVTST</sequence>
<dbReference type="Proteomes" id="UP000811545">
    <property type="component" value="Unassembled WGS sequence"/>
</dbReference>
<accession>A0A9E2F6F5</accession>
<evidence type="ECO:0000256" key="1">
    <source>
        <dbReference type="ARBA" id="ARBA00022933"/>
    </source>
</evidence>
<organism evidence="3 4">
    <name type="scientific">Psychracetigena formicireducens</name>
    <dbReference type="NCBI Taxonomy" id="2986056"/>
    <lineage>
        <taxon>Bacteria</taxon>
        <taxon>Bacillati</taxon>
        <taxon>Candidatus Lithacetigenota</taxon>
        <taxon>Candidatus Psychracetigena</taxon>
    </lineage>
</organism>
<dbReference type="GO" id="GO:0030699">
    <property type="term" value="F:glycine reductase activity"/>
    <property type="evidence" value="ECO:0007669"/>
    <property type="project" value="UniProtKB-EC"/>
</dbReference>
<dbReference type="Pfam" id="PF07355">
    <property type="entry name" value="GRDB"/>
    <property type="match status" value="1"/>
</dbReference>
<evidence type="ECO:0000256" key="2">
    <source>
        <dbReference type="ARBA" id="ARBA00023002"/>
    </source>
</evidence>
<evidence type="ECO:0000313" key="4">
    <source>
        <dbReference type="Proteomes" id="UP000811545"/>
    </source>
</evidence>